<dbReference type="Pfam" id="PF01894">
    <property type="entry name" value="YjbQ"/>
    <property type="match status" value="1"/>
</dbReference>
<reference evidence="1 2" key="1">
    <citation type="submission" date="2015-08" db="EMBL/GenBank/DDBJ databases">
        <title>Next Generation Sequencing and Analysis of the Genome of Puccinia sorghi L Schw, the Causal Agent of Maize Common Rust.</title>
        <authorList>
            <person name="Rochi L."/>
            <person name="Burguener G."/>
            <person name="Darino M."/>
            <person name="Turjanski A."/>
            <person name="Kreff E."/>
            <person name="Dieguez M.J."/>
            <person name="Sacco F."/>
        </authorList>
    </citation>
    <scope>NUCLEOTIDE SEQUENCE [LARGE SCALE GENOMIC DNA]</scope>
    <source>
        <strain evidence="1 2">RO10H11247</strain>
    </source>
</reference>
<dbReference type="Gene3D" id="2.60.120.460">
    <property type="entry name" value="YjbQ-like"/>
    <property type="match status" value="1"/>
</dbReference>
<gene>
    <name evidence="1" type="ORF">VP01_1699g1</name>
</gene>
<comment type="caution">
    <text evidence="1">The sequence shown here is derived from an EMBL/GenBank/DDBJ whole genome shotgun (WGS) entry which is preliminary data.</text>
</comment>
<dbReference type="Proteomes" id="UP000037035">
    <property type="component" value="Unassembled WGS sequence"/>
</dbReference>
<keyword evidence="2" id="KW-1185">Reference proteome</keyword>
<dbReference type="OrthoDB" id="2495354at2759"/>
<name>A0A0L6VFQ7_9BASI</name>
<dbReference type="VEuPathDB" id="FungiDB:VP01_1699g1"/>
<dbReference type="PROSITE" id="PS01314">
    <property type="entry name" value="UPF0047"/>
    <property type="match status" value="1"/>
</dbReference>
<sequence length="90" mass="10478">MNGRGRWFRFRRIYTSSVRKDMDMALDHIVPEKLKIPFRAVVFPLEWGRMQIYLPTQIRELMTFPPSLIGSSISVPVTKGQLNLGTWQGI</sequence>
<dbReference type="InterPro" id="IPR001602">
    <property type="entry name" value="UPF0047_YjbQ-like"/>
</dbReference>
<dbReference type="EMBL" id="LAVV01006502">
    <property type="protein sequence ID" value="KNZ59593.1"/>
    <property type="molecule type" value="Genomic_DNA"/>
</dbReference>
<organism evidence="1 2">
    <name type="scientific">Puccinia sorghi</name>
    <dbReference type="NCBI Taxonomy" id="27349"/>
    <lineage>
        <taxon>Eukaryota</taxon>
        <taxon>Fungi</taxon>
        <taxon>Dikarya</taxon>
        <taxon>Basidiomycota</taxon>
        <taxon>Pucciniomycotina</taxon>
        <taxon>Pucciniomycetes</taxon>
        <taxon>Pucciniales</taxon>
        <taxon>Pucciniaceae</taxon>
        <taxon>Puccinia</taxon>
    </lineage>
</organism>
<evidence type="ECO:0000313" key="1">
    <source>
        <dbReference type="EMBL" id="KNZ59593.1"/>
    </source>
</evidence>
<dbReference type="InterPro" id="IPR035917">
    <property type="entry name" value="YjbQ-like_sf"/>
</dbReference>
<proteinExistence type="predicted"/>
<evidence type="ECO:0000313" key="2">
    <source>
        <dbReference type="Proteomes" id="UP000037035"/>
    </source>
</evidence>
<protein>
    <submittedName>
        <fullName evidence="1">RalA-binding protein 1</fullName>
    </submittedName>
</protein>
<dbReference type="STRING" id="27349.A0A0L6VFQ7"/>
<dbReference type="SUPFAM" id="SSF111038">
    <property type="entry name" value="YjbQ-like"/>
    <property type="match status" value="1"/>
</dbReference>
<accession>A0A0L6VFQ7</accession>
<dbReference type="AlphaFoldDB" id="A0A0L6VFQ7"/>